<dbReference type="InterPro" id="IPR050925">
    <property type="entry name" value="Rhomboid_protease_S54"/>
</dbReference>
<keyword evidence="5 7" id="KW-1133">Transmembrane helix</keyword>
<dbReference type="SUPFAM" id="SSF144091">
    <property type="entry name" value="Rhomboid-like"/>
    <property type="match status" value="1"/>
</dbReference>
<keyword evidence="3 7" id="KW-0812">Transmembrane</keyword>
<organism evidence="9 10">
    <name type="scientific">Actinomadura alba</name>
    <dbReference type="NCBI Taxonomy" id="406431"/>
    <lineage>
        <taxon>Bacteria</taxon>
        <taxon>Bacillati</taxon>
        <taxon>Actinomycetota</taxon>
        <taxon>Actinomycetes</taxon>
        <taxon>Streptosporangiales</taxon>
        <taxon>Thermomonosporaceae</taxon>
        <taxon>Actinomadura</taxon>
    </lineage>
</organism>
<dbReference type="SUPFAM" id="SSF57845">
    <property type="entry name" value="B-box zinc-binding domain"/>
    <property type="match status" value="1"/>
</dbReference>
<reference evidence="9 10" key="1">
    <citation type="submission" date="2020-06" db="EMBL/GenBank/DDBJ databases">
        <title>Actinomadura xiongansis sp. nov., isolated from soil of Baiyangdian.</title>
        <authorList>
            <person name="Zhang X."/>
        </authorList>
    </citation>
    <scope>NUCLEOTIDE SEQUENCE [LARGE SCALE GENOMIC DNA]</scope>
    <source>
        <strain evidence="9 10">HBUM206468</strain>
    </source>
</reference>
<dbReference type="PANTHER" id="PTHR43731:SF14">
    <property type="entry name" value="PRESENILIN-ASSOCIATED RHOMBOID-LIKE PROTEIN, MITOCHONDRIAL"/>
    <property type="match status" value="1"/>
</dbReference>
<comment type="similarity">
    <text evidence="2">Belongs to the peptidase S54 family.</text>
</comment>
<dbReference type="InterPro" id="IPR035952">
    <property type="entry name" value="Rhomboid-like_sf"/>
</dbReference>
<evidence type="ECO:0000256" key="7">
    <source>
        <dbReference type="SAM" id="Phobius"/>
    </source>
</evidence>
<sequence>MNTDPQPPSGAEADKPTCYRHSERETYVRCTRCDRPICPECMREAAVGHQCVECVKEGNRTVRAPRTVFGGRVSTTPVVTYTLIAVNVVAFFLQYAGTNVEGRYGLWPPAVADGQYERLVTSAFLHYGPVHLLFNMWALYMVGQPLEQWLGRLRFGALYLLSALGGSVCALLFAPLNTNTAGASGAVFGLFAAIFVVSRRMRVDARGIAVVIGLNLLITFTFPSISWQGHVGGLVTGALLAYAYAYAPRNRQQLVQLGATVVVAAVFLVLIAIRVGQLTTQLSGV</sequence>
<protein>
    <submittedName>
        <fullName evidence="9">Rhomboid family intramembrane serine protease</fullName>
    </submittedName>
</protein>
<keyword evidence="9" id="KW-0645">Protease</keyword>
<evidence type="ECO:0000313" key="10">
    <source>
        <dbReference type="Proteomes" id="UP000805614"/>
    </source>
</evidence>
<evidence type="ECO:0000256" key="1">
    <source>
        <dbReference type="ARBA" id="ARBA00004141"/>
    </source>
</evidence>
<evidence type="ECO:0000313" key="9">
    <source>
        <dbReference type="EMBL" id="MBC6468488.1"/>
    </source>
</evidence>
<name>A0ABR7LUG7_9ACTN</name>
<dbReference type="InterPro" id="IPR022764">
    <property type="entry name" value="Peptidase_S54_rhomboid_dom"/>
</dbReference>
<evidence type="ECO:0000256" key="6">
    <source>
        <dbReference type="ARBA" id="ARBA00023136"/>
    </source>
</evidence>
<feature type="transmembrane region" description="Helical" evidence="7">
    <location>
        <begin position="155"/>
        <end position="174"/>
    </location>
</feature>
<feature type="transmembrane region" description="Helical" evidence="7">
    <location>
        <begin position="205"/>
        <end position="225"/>
    </location>
</feature>
<dbReference type="GO" id="GO:0008233">
    <property type="term" value="F:peptidase activity"/>
    <property type="evidence" value="ECO:0007669"/>
    <property type="project" value="UniProtKB-KW"/>
</dbReference>
<proteinExistence type="inferred from homology"/>
<evidence type="ECO:0000256" key="3">
    <source>
        <dbReference type="ARBA" id="ARBA00022692"/>
    </source>
</evidence>
<comment type="caution">
    <text evidence="9">The sequence shown here is derived from an EMBL/GenBank/DDBJ whole genome shotgun (WGS) entry which is preliminary data.</text>
</comment>
<evidence type="ECO:0000256" key="4">
    <source>
        <dbReference type="ARBA" id="ARBA00022801"/>
    </source>
</evidence>
<accession>A0ABR7LUG7</accession>
<evidence type="ECO:0000256" key="2">
    <source>
        <dbReference type="ARBA" id="ARBA00009045"/>
    </source>
</evidence>
<evidence type="ECO:0000256" key="5">
    <source>
        <dbReference type="ARBA" id="ARBA00022989"/>
    </source>
</evidence>
<keyword evidence="6 7" id="KW-0472">Membrane</keyword>
<dbReference type="PANTHER" id="PTHR43731">
    <property type="entry name" value="RHOMBOID PROTEASE"/>
    <property type="match status" value="1"/>
</dbReference>
<dbReference type="Proteomes" id="UP000805614">
    <property type="component" value="Unassembled WGS sequence"/>
</dbReference>
<keyword evidence="4" id="KW-0378">Hydrolase</keyword>
<feature type="transmembrane region" description="Helical" evidence="7">
    <location>
        <begin position="78"/>
        <end position="97"/>
    </location>
</feature>
<feature type="domain" description="Peptidase S54 rhomboid" evidence="8">
    <location>
        <begin position="114"/>
        <end position="245"/>
    </location>
</feature>
<keyword evidence="10" id="KW-1185">Reference proteome</keyword>
<feature type="transmembrane region" description="Helical" evidence="7">
    <location>
        <begin position="231"/>
        <end position="247"/>
    </location>
</feature>
<evidence type="ECO:0000259" key="8">
    <source>
        <dbReference type="Pfam" id="PF01694"/>
    </source>
</evidence>
<dbReference type="Pfam" id="PF01694">
    <property type="entry name" value="Rhomboid"/>
    <property type="match status" value="1"/>
</dbReference>
<feature type="transmembrane region" description="Helical" evidence="7">
    <location>
        <begin position="180"/>
        <end position="198"/>
    </location>
</feature>
<comment type="subcellular location">
    <subcellularLocation>
        <location evidence="1">Membrane</location>
        <topology evidence="1">Multi-pass membrane protein</topology>
    </subcellularLocation>
</comment>
<gene>
    <name evidence="9" type="ORF">HKK74_23760</name>
</gene>
<feature type="transmembrane region" description="Helical" evidence="7">
    <location>
        <begin position="124"/>
        <end position="143"/>
    </location>
</feature>
<feature type="transmembrane region" description="Helical" evidence="7">
    <location>
        <begin position="254"/>
        <end position="275"/>
    </location>
</feature>
<dbReference type="GO" id="GO:0006508">
    <property type="term" value="P:proteolysis"/>
    <property type="evidence" value="ECO:0007669"/>
    <property type="project" value="UniProtKB-KW"/>
</dbReference>
<dbReference type="Gene3D" id="1.20.1540.10">
    <property type="entry name" value="Rhomboid-like"/>
    <property type="match status" value="1"/>
</dbReference>
<dbReference type="EMBL" id="JABVEC010000019">
    <property type="protein sequence ID" value="MBC6468488.1"/>
    <property type="molecule type" value="Genomic_DNA"/>
</dbReference>